<dbReference type="RefSeq" id="WP_019950974.1">
    <property type="nucleotide sequence ID" value="NZ_JBHLVX010000051.1"/>
</dbReference>
<reference evidence="1 2" key="1">
    <citation type="submission" date="2024-09" db="EMBL/GenBank/DDBJ databases">
        <authorList>
            <person name="Sun Q."/>
            <person name="Mori K."/>
        </authorList>
    </citation>
    <scope>NUCLEOTIDE SEQUENCE [LARGE SCALE GENOMIC DNA]</scope>
    <source>
        <strain evidence="1 2">CCM 7415</strain>
    </source>
</reference>
<keyword evidence="2" id="KW-1185">Reference proteome</keyword>
<sequence length="107" mass="12069">MSNARQIQWDSPGAESVASHDELTQFLHDKPKKGSIITARYREANVRLKVLEREGDDTSIAQVIGIGVTDRKSHDDDRRVDQHEGLSVNETVLVPDDARAWLRYGDD</sequence>
<evidence type="ECO:0000313" key="2">
    <source>
        <dbReference type="Proteomes" id="UP001589814"/>
    </source>
</evidence>
<organism evidence="1 2">
    <name type="scientific">Kushneria aurantia</name>
    <dbReference type="NCBI Taxonomy" id="504092"/>
    <lineage>
        <taxon>Bacteria</taxon>
        <taxon>Pseudomonadati</taxon>
        <taxon>Pseudomonadota</taxon>
        <taxon>Gammaproteobacteria</taxon>
        <taxon>Oceanospirillales</taxon>
        <taxon>Halomonadaceae</taxon>
        <taxon>Kushneria</taxon>
    </lineage>
</organism>
<protein>
    <submittedName>
        <fullName evidence="1">Uncharacterized protein</fullName>
    </submittedName>
</protein>
<accession>A0ABV6G6N4</accession>
<comment type="caution">
    <text evidence="1">The sequence shown here is derived from an EMBL/GenBank/DDBJ whole genome shotgun (WGS) entry which is preliminary data.</text>
</comment>
<name>A0ABV6G6N4_9GAMM</name>
<dbReference type="Proteomes" id="UP001589814">
    <property type="component" value="Unassembled WGS sequence"/>
</dbReference>
<gene>
    <name evidence="1" type="ORF">ACFFHW_13960</name>
</gene>
<proteinExistence type="predicted"/>
<dbReference type="EMBL" id="JBHLVX010000051">
    <property type="protein sequence ID" value="MFC0269076.1"/>
    <property type="molecule type" value="Genomic_DNA"/>
</dbReference>
<evidence type="ECO:0000313" key="1">
    <source>
        <dbReference type="EMBL" id="MFC0269076.1"/>
    </source>
</evidence>